<dbReference type="AlphaFoldDB" id="A0A8J5ZVC0"/>
<organism evidence="1 2">
    <name type="scientific">Galemys pyrenaicus</name>
    <name type="common">Iberian desman</name>
    <name type="synonym">Pyrenean desman</name>
    <dbReference type="NCBI Taxonomy" id="202257"/>
    <lineage>
        <taxon>Eukaryota</taxon>
        <taxon>Metazoa</taxon>
        <taxon>Chordata</taxon>
        <taxon>Craniata</taxon>
        <taxon>Vertebrata</taxon>
        <taxon>Euteleostomi</taxon>
        <taxon>Mammalia</taxon>
        <taxon>Eutheria</taxon>
        <taxon>Laurasiatheria</taxon>
        <taxon>Eulipotyphla</taxon>
        <taxon>Talpidae</taxon>
        <taxon>Galemys</taxon>
    </lineage>
</organism>
<accession>A0A8J5ZVC0</accession>
<dbReference type="Proteomes" id="UP000700334">
    <property type="component" value="Unassembled WGS sequence"/>
</dbReference>
<keyword evidence="2" id="KW-1185">Reference proteome</keyword>
<evidence type="ECO:0000313" key="1">
    <source>
        <dbReference type="EMBL" id="KAG8510071.1"/>
    </source>
</evidence>
<protein>
    <submittedName>
        <fullName evidence="1">Tyrosyl-DNA phosphodiesterase 1</fullName>
    </submittedName>
</protein>
<reference evidence="1" key="1">
    <citation type="journal article" date="2021" name="Evol. Appl.">
        <title>The genome of the Pyrenean desman and the effects of bottlenecks and inbreeding on the genomic landscape of an endangered species.</title>
        <authorList>
            <person name="Escoda L."/>
            <person name="Castresana J."/>
        </authorList>
    </citation>
    <scope>NUCLEOTIDE SEQUENCE</scope>
    <source>
        <strain evidence="1">IBE-C5619</strain>
    </source>
</reference>
<gene>
    <name evidence="1" type="ORF">J0S82_001701</name>
</gene>
<evidence type="ECO:0000313" key="2">
    <source>
        <dbReference type="Proteomes" id="UP000700334"/>
    </source>
</evidence>
<dbReference type="EMBL" id="JAGFMF010011914">
    <property type="protein sequence ID" value="KAG8510071.1"/>
    <property type="molecule type" value="Genomic_DNA"/>
</dbReference>
<name>A0A8J5ZVC0_GALPY</name>
<proteinExistence type="predicted"/>
<comment type="caution">
    <text evidence="1">The sequence shown here is derived from an EMBL/GenBank/DDBJ whole genome shotgun (WGS) entry which is preliminary data.</text>
</comment>
<feature type="non-terminal residue" evidence="1">
    <location>
        <position position="1"/>
    </location>
</feature>
<sequence>MTPPIYARVQHRCAHLRMRTLECLQHHRCPSSVKNGSQEELGSLLHSCDIELQPETPQNQELEIRATDSEKRGRRVALSGEGQDIWGMLCKGNLFQFYLARFLGIKANYDSST</sequence>